<feature type="compositionally biased region" description="Polar residues" evidence="2">
    <location>
        <begin position="1916"/>
        <end position="1936"/>
    </location>
</feature>
<feature type="compositionally biased region" description="Acidic residues" evidence="2">
    <location>
        <begin position="618"/>
        <end position="627"/>
    </location>
</feature>
<feature type="domain" description="Pericentriolar material 1 protein C-terminal" evidence="3">
    <location>
        <begin position="1406"/>
        <end position="2033"/>
    </location>
</feature>
<feature type="region of interest" description="Disordered" evidence="2">
    <location>
        <begin position="703"/>
        <end position="739"/>
    </location>
</feature>
<feature type="compositionally biased region" description="Polar residues" evidence="2">
    <location>
        <begin position="132"/>
        <end position="148"/>
    </location>
</feature>
<feature type="compositionally biased region" description="Basic and acidic residues" evidence="2">
    <location>
        <begin position="1794"/>
        <end position="1803"/>
    </location>
</feature>
<feature type="region of interest" description="Disordered" evidence="2">
    <location>
        <begin position="511"/>
        <end position="536"/>
    </location>
</feature>
<feature type="compositionally biased region" description="Polar residues" evidence="2">
    <location>
        <begin position="1959"/>
        <end position="1968"/>
    </location>
</feature>
<feature type="region of interest" description="Disordered" evidence="2">
    <location>
        <begin position="127"/>
        <end position="156"/>
    </location>
</feature>
<feature type="coiled-coil region" evidence="1">
    <location>
        <begin position="793"/>
        <end position="857"/>
    </location>
</feature>
<sequence>MWFNILGLIFYSLDYYSNSFSLHLFCRRLIVKASMATGGGPFEEGVNEQDLPNWSNESVDDRLNNMVRYLIIDGVVTNDISPESSPGVGRRRTKTSLTFPHSRYMTQMSVPEQAELEKLKQRINFSDLDQRSIGSDSQGRATAANNKRQLSENRKPFNFLPMQINTNKSKDATISPQKREMIGSAQCKELFASALSNDLLQNCQVSEEDGRGEPAMESSQIVSRLVQIREYITKASSMREDLVEKNERSANVERLTHLIDHLKEQEKSYMKFLQKILARENEEEDVRTIDSAVGSGSVAESTSLNIDVRSEASDATARDPQQEPMEEIENLKKQHDLLKRMLQQQEQLRALQGRQAALLALQHKAEQAIAVMDDSEKVAETTPGHRTVPGRQPARSPLHQRVPIRGKGTETTGSLSGVSITSELNEELNDLIQHFHNQLRDSQPPAVPDNRRQAESLSLTREISQSRNPSVSEHLPDEKVQLFSKMRVLQEKKQKMDKLLGELHTLRDQHLNNSSFVPSSASPQRSVDQRSTTTAPSAPVVLTPVVNGESNNLTPSVPYPAASLVSQNQNENEGHLNPTEKLQKLNEVRKRLNELRELVHYYEQTSDMMTDAVNENTKEEETEESEYDSEHENSEPVTNIRNPQVAATWNEVNSNSNAQCVSNNRDGRAVNSNCEINNRSAANIRALNMPPSSDCRYNREGEQEMPVAQGHDEEEEEEEEEEAEDEALSGASVSSHSSSLIIETPEDAEFEHKIQKLMAAKLKLRHLQNLVAMVQDDDAANQGVTSVEDFFPAEDTKQNANNTRGNANKTQKDKFYEAKLQQQQRELKQLQEERKKLIEIQEKIQELQKACPNLQLSAASVGNCPTKTHMPAVTSSPTINENEASTSKSGFEPHDSSVVDNEVWSDMRRHEMLREELRQRRKQLEALMAEHQRRQGLAETASPVAVSLRSDGSENLCTPQQSRTEKTMATWGGSTQCALDEEGDEDGYLSEGIVRTDEEEEEEEQDASSNDNFHMYPPNSANRNSYNVKETKNRWKNNRPFSADGNYRPLAKTRQQNISMQRQENLRWVSELSYSLVTVTENFFSPQTLSCLLQTLLTSPYSVMPSSVASPQVHLIMHQLNQCYTQLTWQQNNVQRLKQMLSELMRQQNQHPEKPASKEGGSSGASHPPSPSLFCPFNFPTQPVNLFNLPGFTNFSSFAPSPKLNFKVIQNQKQPEEEVENSRTPWFYDQEGEVEKPFLKTGFAVSVEKTTNSNRKNQLDTSRRRRQFDEVSLESFNSMLDPVDPTTVTKTFKSRKASAQASLASKDKTPKSKSKKRHSTQLKSRVKNIGYESASMSSTCEPCKSRSRHSAQTEEPVQAKVLSSKNHEQLEKVIRCSRSTEISSAHARRILQQSNRNACNEAPETGSDFSMFEALRDTIYSEVATLISQNESRPHFLIELFHELQLLNTDYLRQRALYALQDIVSRHISENHEKEGENIKSVNSGTWIASNSELTPSESLATTDDETFEKNFERETHKISEQNDADNASVSSTCEPFATDVLGDTVIHLDQALARMRDYTHMKMEAESSTDVRCTCRIIEDDDGAADTTTISNNLEETPVIENHSSQQPVSEVSTVPCPRIDTQQLDRQIKAIMKEVIPFLKEHMDEVCSSQLLTSVRRMVLVLTQQNNESKEFVKFFHKQLGSILQDSLAKFAGRKLKDCGEDLLVEISEVLFNELAFFKLMQDLDNNSVTVKQRCKRKIEAAGVIQSYAKEAKRILEGDHSSPAGEIDDEDKDKDETETVKQTQTSEVYDGDGPKNVRSDVSDQEEDEESEECPVSINLSKAETQALTNYGSGEDENEDEEIEEFEEGPIDVQTSLQANTEAAEENEHDGQVPQHDFEKSSESKNVPSEQEPTTSDQDSTPVKPCYLNIVENEQPLNSTVQKDTLTTIDSSSQPNPLPLPLTEIETLVPRVKEVKSAQETPESSLAGSPDTESPVLVNDYEAESGNISQKSDEEDFVKVEDLPLKLTIYSEADLRKKMAEEEQKNHLSGEICAMQTEELAGNSQTLKEPGKS</sequence>
<evidence type="ECO:0000256" key="1">
    <source>
        <dbReference type="SAM" id="Coils"/>
    </source>
</evidence>
<evidence type="ECO:0000313" key="4">
    <source>
        <dbReference type="Ensembl" id="ENSCHIP00010038937.1"/>
    </source>
</evidence>
<feature type="region of interest" description="Disordered" evidence="2">
    <location>
        <begin position="993"/>
        <end position="1026"/>
    </location>
</feature>
<feature type="compositionally biased region" description="Polar residues" evidence="2">
    <location>
        <begin position="455"/>
        <end position="471"/>
    </location>
</feature>
<feature type="compositionally biased region" description="Basic residues" evidence="2">
    <location>
        <begin position="1311"/>
        <end position="1326"/>
    </location>
</feature>
<feature type="region of interest" description="Disordered" evidence="2">
    <location>
        <begin position="1279"/>
        <end position="1364"/>
    </location>
</feature>
<feature type="compositionally biased region" description="Acidic residues" evidence="2">
    <location>
        <begin position="997"/>
        <end position="1006"/>
    </location>
</feature>
<dbReference type="GO" id="GO:0034451">
    <property type="term" value="C:centriolar satellite"/>
    <property type="evidence" value="ECO:0007669"/>
    <property type="project" value="TreeGrafter"/>
</dbReference>
<feature type="region of interest" description="Disordered" evidence="2">
    <location>
        <begin position="869"/>
        <end position="897"/>
    </location>
</feature>
<feature type="compositionally biased region" description="Low complexity" evidence="2">
    <location>
        <begin position="729"/>
        <end position="739"/>
    </location>
</feature>
<feature type="region of interest" description="Disordered" evidence="2">
    <location>
        <begin position="1146"/>
        <end position="1171"/>
    </location>
</feature>
<organism evidence="4">
    <name type="scientific">Capra hircus</name>
    <name type="common">Goat</name>
    <dbReference type="NCBI Taxonomy" id="9925"/>
    <lineage>
        <taxon>Eukaryota</taxon>
        <taxon>Metazoa</taxon>
        <taxon>Chordata</taxon>
        <taxon>Craniata</taxon>
        <taxon>Vertebrata</taxon>
        <taxon>Euteleostomi</taxon>
        <taxon>Mammalia</taxon>
        <taxon>Eutheria</taxon>
        <taxon>Laurasiatheria</taxon>
        <taxon>Artiodactyla</taxon>
        <taxon>Ruminantia</taxon>
        <taxon>Pecora</taxon>
        <taxon>Bovidae</taxon>
        <taxon>Caprinae</taxon>
        <taxon>Capra</taxon>
    </lineage>
</organism>
<reference evidence="4" key="2">
    <citation type="submission" date="2025-08" db="UniProtKB">
        <authorList>
            <consortium name="Ensembl"/>
        </authorList>
    </citation>
    <scope>IDENTIFICATION</scope>
</reference>
<name>A0A8C2S5W7_CAPHI</name>
<feature type="compositionally biased region" description="Polar residues" evidence="2">
    <location>
        <begin position="1885"/>
        <end position="1902"/>
    </location>
</feature>
<feature type="region of interest" description="Disordered" evidence="2">
    <location>
        <begin position="440"/>
        <end position="475"/>
    </location>
</feature>
<feature type="region of interest" description="Disordered" evidence="2">
    <location>
        <begin position="1757"/>
        <end position="1943"/>
    </location>
</feature>
<dbReference type="GO" id="GO:0036064">
    <property type="term" value="C:ciliary basal body"/>
    <property type="evidence" value="ECO:0007669"/>
    <property type="project" value="TreeGrafter"/>
</dbReference>
<dbReference type="GO" id="GO:0034454">
    <property type="term" value="P:microtubule anchoring at centrosome"/>
    <property type="evidence" value="ECO:0007669"/>
    <property type="project" value="InterPro"/>
</dbReference>
<feature type="compositionally biased region" description="Acidic residues" evidence="2">
    <location>
        <begin position="1835"/>
        <end position="1851"/>
    </location>
</feature>
<feature type="compositionally biased region" description="Polar residues" evidence="2">
    <location>
        <begin position="1286"/>
        <end position="1303"/>
    </location>
</feature>
<feature type="region of interest" description="Disordered" evidence="2">
    <location>
        <begin position="615"/>
        <end position="639"/>
    </location>
</feature>
<evidence type="ECO:0000259" key="3">
    <source>
        <dbReference type="Pfam" id="PF15717"/>
    </source>
</evidence>
<dbReference type="InterPro" id="IPR024138">
    <property type="entry name" value="Pericentriolar_Pcm1"/>
</dbReference>
<evidence type="ECO:0000256" key="2">
    <source>
        <dbReference type="SAM" id="MobiDB-lite"/>
    </source>
</evidence>
<dbReference type="GO" id="GO:1905515">
    <property type="term" value="P:non-motile cilium assembly"/>
    <property type="evidence" value="ECO:0007669"/>
    <property type="project" value="TreeGrafter"/>
</dbReference>
<proteinExistence type="predicted"/>
<dbReference type="Pfam" id="PF15717">
    <property type="entry name" value="PCM1_C"/>
    <property type="match status" value="1"/>
</dbReference>
<feature type="coiled-coil region" evidence="1">
    <location>
        <begin position="907"/>
        <end position="934"/>
    </location>
</feature>
<protein>
    <recommendedName>
        <fullName evidence="3">Pericentriolar material 1 protein C-terminal domain-containing protein</fullName>
    </recommendedName>
</protein>
<feature type="compositionally biased region" description="Acidic residues" evidence="2">
    <location>
        <begin position="712"/>
        <end position="727"/>
    </location>
</feature>
<keyword evidence="1" id="KW-0175">Coiled coil</keyword>
<feature type="compositionally biased region" description="Polar residues" evidence="2">
    <location>
        <begin position="873"/>
        <end position="889"/>
    </location>
</feature>
<dbReference type="PANTHER" id="PTHR14164">
    <property type="entry name" value="PERICENTRIOLAR MATERIAL 1-RELATED"/>
    <property type="match status" value="1"/>
</dbReference>
<dbReference type="Ensembl" id="ENSCHIT00010054438.1">
    <property type="protein sequence ID" value="ENSCHIP00010038937.1"/>
    <property type="gene ID" value="ENSCHIG00010027581.1"/>
</dbReference>
<feature type="region of interest" description="Disordered" evidence="2">
    <location>
        <begin position="375"/>
        <end position="416"/>
    </location>
</feature>
<feature type="compositionally biased region" description="Acidic residues" evidence="2">
    <location>
        <begin position="1804"/>
        <end position="1814"/>
    </location>
</feature>
<accession>A0A8C2S5W7</accession>
<dbReference type="InterPro" id="IPR031446">
    <property type="entry name" value="PCM1_C"/>
</dbReference>
<feature type="compositionally biased region" description="Polar residues" evidence="2">
    <location>
        <begin position="1819"/>
        <end position="1833"/>
    </location>
</feature>
<dbReference type="PANTHER" id="PTHR14164:SF12">
    <property type="entry name" value="PERICENTRIOLAR MATERIAL 1 PROTEIN"/>
    <property type="match status" value="1"/>
</dbReference>
<dbReference type="GO" id="GO:0071539">
    <property type="term" value="P:protein localization to centrosome"/>
    <property type="evidence" value="ECO:0007669"/>
    <property type="project" value="InterPro"/>
</dbReference>
<reference evidence="4" key="1">
    <citation type="submission" date="2019-03" db="EMBL/GenBank/DDBJ databases">
        <title>Genome sequencing and reference-guided assembly of Black Bengal Goat (Capra hircus).</title>
        <authorList>
            <person name="Siddiki A.Z."/>
            <person name="Baten A."/>
            <person name="Billah M."/>
            <person name="Alam M.A.U."/>
            <person name="Shawrob K.S.M."/>
            <person name="Saha S."/>
            <person name="Chowdhury M."/>
            <person name="Rahman A.H."/>
            <person name="Stear M."/>
            <person name="Miah G."/>
            <person name="Das G.B."/>
            <person name="Hossain M.M."/>
            <person name="Kumkum M."/>
            <person name="Islam M.S."/>
            <person name="Mollah A.M."/>
            <person name="Ahsan A."/>
            <person name="Tusar F."/>
            <person name="Khan M.K.I."/>
        </authorList>
    </citation>
    <scope>NUCLEOTIDE SEQUENCE [LARGE SCALE GENOMIC DNA]</scope>
</reference>
<feature type="region of interest" description="Disordered" evidence="2">
    <location>
        <begin position="1955"/>
        <end position="1977"/>
    </location>
</feature>